<dbReference type="InterPro" id="IPR011330">
    <property type="entry name" value="Glyco_hydro/deAcase_b/a-brl"/>
</dbReference>
<dbReference type="GO" id="GO:0016810">
    <property type="term" value="F:hydrolase activity, acting on carbon-nitrogen (but not peptide) bonds"/>
    <property type="evidence" value="ECO:0007669"/>
    <property type="project" value="InterPro"/>
</dbReference>
<organism evidence="2 3">
    <name type="scientific">Arachidicoccus ginsenosidivorans</name>
    <dbReference type="NCBI Taxonomy" id="496057"/>
    <lineage>
        <taxon>Bacteria</taxon>
        <taxon>Pseudomonadati</taxon>
        <taxon>Bacteroidota</taxon>
        <taxon>Chitinophagia</taxon>
        <taxon>Chitinophagales</taxon>
        <taxon>Chitinophagaceae</taxon>
        <taxon>Arachidicoccus</taxon>
    </lineage>
</organism>
<name>A0A5B8VL62_9BACT</name>
<keyword evidence="3" id="KW-1185">Reference proteome</keyword>
<dbReference type="Proteomes" id="UP000321291">
    <property type="component" value="Chromosome"/>
</dbReference>
<dbReference type="KEGG" id="agi:FSB73_08520"/>
<accession>A0A5B8VL62</accession>
<dbReference type="SUPFAM" id="SSF88713">
    <property type="entry name" value="Glycoside hydrolase/deacetylase"/>
    <property type="match status" value="1"/>
</dbReference>
<dbReference type="Gene3D" id="3.20.20.370">
    <property type="entry name" value="Glycoside hydrolase/deacetylase"/>
    <property type="match status" value="1"/>
</dbReference>
<evidence type="ECO:0000313" key="3">
    <source>
        <dbReference type="Proteomes" id="UP000321291"/>
    </source>
</evidence>
<feature type="domain" description="NodB homology" evidence="1">
    <location>
        <begin position="106"/>
        <end position="320"/>
    </location>
</feature>
<evidence type="ECO:0000259" key="1">
    <source>
        <dbReference type="PROSITE" id="PS51677"/>
    </source>
</evidence>
<dbReference type="InterPro" id="IPR002509">
    <property type="entry name" value="NODB_dom"/>
</dbReference>
<gene>
    <name evidence="2" type="ORF">FSB73_08520</name>
</gene>
<proteinExistence type="predicted"/>
<sequence length="331" mass="36864">MYLNNRNFKGSLLVVAAASLLSLQYGCKGRGGDKKGSDSAALVINNNTTDSALNAHLDSQTIKSETVIPAPADSAVTTPSVGTEQVNVPKSALPPAADFVQDTTKKYIYLTFDDGPQPGTMNVYHTLKRLGVKGTFFMVGLHETFSKNLRKEVDSIRDGYPDILLANHSYTHANGHYMSFYHHHEACFEDFMKAQKSLGVQRKNIRLPGNSGWVLSTGIKAHDLVRPVCKMLDSAGYSVFGWDLEWSFKRDPKGPGSVPVQSADRMIRMVENAVQGHHTHKRNALVLLTHDRMFHHTNYADSLYKVIDVLKTRHPEYVFETVENYPGAKRN</sequence>
<evidence type="ECO:0000313" key="2">
    <source>
        <dbReference type="EMBL" id="QEC71702.1"/>
    </source>
</evidence>
<dbReference type="PROSITE" id="PS51677">
    <property type="entry name" value="NODB"/>
    <property type="match status" value="1"/>
</dbReference>
<dbReference type="OrthoDB" id="9812065at2"/>
<protein>
    <submittedName>
        <fullName evidence="2">Polysaccharide deacetylase family protein</fullName>
    </submittedName>
</protein>
<dbReference type="PANTHER" id="PTHR10587">
    <property type="entry name" value="GLYCOSYL TRANSFERASE-RELATED"/>
    <property type="match status" value="1"/>
</dbReference>
<dbReference type="AlphaFoldDB" id="A0A5B8VL62"/>
<dbReference type="EMBL" id="CP042434">
    <property type="protein sequence ID" value="QEC71702.1"/>
    <property type="molecule type" value="Genomic_DNA"/>
</dbReference>
<dbReference type="Pfam" id="PF01522">
    <property type="entry name" value="Polysacc_deac_1"/>
    <property type="match status" value="1"/>
</dbReference>
<dbReference type="InterPro" id="IPR050248">
    <property type="entry name" value="Polysacc_deacetylase_ArnD"/>
</dbReference>
<dbReference type="GO" id="GO:0005975">
    <property type="term" value="P:carbohydrate metabolic process"/>
    <property type="evidence" value="ECO:0007669"/>
    <property type="project" value="InterPro"/>
</dbReference>
<reference evidence="2 3" key="1">
    <citation type="journal article" date="2017" name="Int. J. Syst. Evol. Microbiol.">
        <title>Arachidicoccus ginsenosidivorans sp. nov., with ginsenoside-converting activity isolated from ginseng cultivating soil.</title>
        <authorList>
            <person name="Siddiqi M.Z."/>
            <person name="Aslam Z."/>
            <person name="Im W.T."/>
        </authorList>
    </citation>
    <scope>NUCLEOTIDE SEQUENCE [LARGE SCALE GENOMIC DNA]</scope>
    <source>
        <strain evidence="2 3">Gsoil 809</strain>
    </source>
</reference>
<dbReference type="RefSeq" id="WP_146781079.1">
    <property type="nucleotide sequence ID" value="NZ_CP042434.1"/>
</dbReference>